<dbReference type="PROSITE" id="PS51820">
    <property type="entry name" value="PA14"/>
    <property type="match status" value="1"/>
</dbReference>
<reference evidence="6" key="1">
    <citation type="submission" date="2021-01" db="EMBL/GenBank/DDBJ databases">
        <authorList>
            <person name="Corre E."/>
            <person name="Pelletier E."/>
            <person name="Niang G."/>
            <person name="Scheremetjew M."/>
            <person name="Finn R."/>
            <person name="Kale V."/>
            <person name="Holt S."/>
            <person name="Cochrane G."/>
            <person name="Meng A."/>
            <person name="Brown T."/>
            <person name="Cohen L."/>
        </authorList>
    </citation>
    <scope>NUCLEOTIDE SEQUENCE</scope>
    <source>
        <strain evidence="6">OF101</strain>
    </source>
</reference>
<organism evidence="6">
    <name type="scientific">Alexandrium catenella</name>
    <name type="common">Red tide dinoflagellate</name>
    <name type="synonym">Gonyaulax catenella</name>
    <dbReference type="NCBI Taxonomy" id="2925"/>
    <lineage>
        <taxon>Eukaryota</taxon>
        <taxon>Sar</taxon>
        <taxon>Alveolata</taxon>
        <taxon>Dinophyceae</taxon>
        <taxon>Gonyaulacales</taxon>
        <taxon>Pyrocystaceae</taxon>
        <taxon>Alexandrium</taxon>
    </lineage>
</organism>
<evidence type="ECO:0000256" key="2">
    <source>
        <dbReference type="ARBA" id="ARBA00022729"/>
    </source>
</evidence>
<feature type="signal peptide" evidence="4">
    <location>
        <begin position="1"/>
        <end position="18"/>
    </location>
</feature>
<dbReference type="InterPro" id="IPR011874">
    <property type="entry name" value="Fibro_Slime"/>
</dbReference>
<evidence type="ECO:0000256" key="3">
    <source>
        <dbReference type="ARBA" id="ARBA00023180"/>
    </source>
</evidence>
<evidence type="ECO:0000256" key="1">
    <source>
        <dbReference type="ARBA" id="ARBA00008709"/>
    </source>
</evidence>
<dbReference type="InterPro" id="IPR037524">
    <property type="entry name" value="PA14/GLEYA"/>
</dbReference>
<gene>
    <name evidence="6" type="ORF">ACAT0790_LOCUS15340</name>
</gene>
<dbReference type="GO" id="GO:0005576">
    <property type="term" value="C:extracellular region"/>
    <property type="evidence" value="ECO:0007669"/>
    <property type="project" value="TreeGrafter"/>
</dbReference>
<dbReference type="EMBL" id="HBGE01025497">
    <property type="protein sequence ID" value="CAD9116998.1"/>
    <property type="molecule type" value="Transcribed_RNA"/>
</dbReference>
<comment type="similarity">
    <text evidence="1">Belongs to the prespore-cell-inducing factor family.</text>
</comment>
<dbReference type="AlphaFoldDB" id="A0A7S1LYD4"/>
<feature type="chain" id="PRO_5030783699" description="PA14 domain-containing protein" evidence="4">
    <location>
        <begin position="19"/>
        <end position="542"/>
    </location>
</feature>
<proteinExistence type="inferred from homology"/>
<keyword evidence="3" id="KW-0325">Glycoprotein</keyword>
<protein>
    <recommendedName>
        <fullName evidence="5">PA14 domain-containing protein</fullName>
    </recommendedName>
</protein>
<evidence type="ECO:0000313" key="6">
    <source>
        <dbReference type="EMBL" id="CAD9116998.1"/>
    </source>
</evidence>
<dbReference type="PANTHER" id="PTHR31137">
    <property type="entry name" value="PROTEIN PSIB-RELATED-RELATED"/>
    <property type="match status" value="1"/>
</dbReference>
<keyword evidence="2 4" id="KW-0732">Signal</keyword>
<dbReference type="InterPro" id="IPR011658">
    <property type="entry name" value="PA14_dom"/>
</dbReference>
<accession>A0A7S1LYD4</accession>
<evidence type="ECO:0000259" key="5">
    <source>
        <dbReference type="PROSITE" id="PS51820"/>
    </source>
</evidence>
<sequence length="542" mass="59336">MTAALQLVVLIFAPGALADGNIERKPLSATGCRAGTAACPVTQDHLLLQRGQAAVKHGALNPEMLDQIFFEAIVRDFKADHPDFQSFDGHVTGLVEPRLGADGRPVFRGGPVLSTKENFDQWYRDVPGVNIRLPMKLALTRSAEGTYVYENPSFFPIDGKGWKDSAIALDGNPHNFYFTLELSGTFVYRGGETFHFRGDDDVWVFVNGELDIDLGGVHNPIEGSVNLDNLNLQKGATTQLSFFFAERRCCGSNFRLETSIQFPAPQIGSCVLWGDPHVSTFDRGLAEEKESVPLLGMYASGDYWLVKSEWVGIQGRYGPTRWSAGQAALLALGVGGPFLGGHTLIIEPMEGKVTWDGKEILQEMPSEFFIKGFVNVSFHGPAKEQLIDPGQGALPLRTVTARLPKIVDLTVNRWSKHIDAIIRMRQLPEGQDGHCGNFNLDASDDTKALILERAGAEVGTEDSFFGPWPENLGEHGGQVTVEQEMHVEDCQPRLREEAERLCVAARVGASKALLEACIYDVCFGGKEFAAEDAAVERQVQSG</sequence>
<dbReference type="Pfam" id="PF07691">
    <property type="entry name" value="PA14"/>
    <property type="match status" value="1"/>
</dbReference>
<dbReference type="PANTHER" id="PTHR31137:SF13">
    <property type="entry name" value="PROTEIN PSID"/>
    <property type="match status" value="1"/>
</dbReference>
<dbReference type="InterPro" id="IPR051154">
    <property type="entry name" value="Prespore-cell_inducing_factor"/>
</dbReference>
<name>A0A7S1LYD4_ALECA</name>
<evidence type="ECO:0000256" key="4">
    <source>
        <dbReference type="SAM" id="SignalP"/>
    </source>
</evidence>
<feature type="domain" description="PA14" evidence="5">
    <location>
        <begin position="139"/>
        <end position="273"/>
    </location>
</feature>
<dbReference type="NCBIfam" id="TIGR02148">
    <property type="entry name" value="Fibro_Slime"/>
    <property type="match status" value="1"/>
</dbReference>